<dbReference type="Proteomes" id="UP000002028">
    <property type="component" value="Chromosome"/>
</dbReference>
<comment type="similarity">
    <text evidence="1">Belongs to the CsgA/CsgB family.</text>
</comment>
<evidence type="ECO:0000256" key="1">
    <source>
        <dbReference type="ARBA" id="ARBA00009766"/>
    </source>
</evidence>
<name>D2QPP0_SPILD</name>
<gene>
    <name evidence="4" type="ordered locus">Slin_4721</name>
</gene>
<dbReference type="GO" id="GO:0009289">
    <property type="term" value="C:pilus"/>
    <property type="evidence" value="ECO:0007669"/>
    <property type="project" value="InterPro"/>
</dbReference>
<evidence type="ECO:0000313" key="4">
    <source>
        <dbReference type="EMBL" id="ADB40699.1"/>
    </source>
</evidence>
<dbReference type="InterPro" id="IPR009742">
    <property type="entry name" value="Curlin_rpt"/>
</dbReference>
<dbReference type="KEGG" id="sli:Slin_4721"/>
<evidence type="ECO:0008006" key="6">
    <source>
        <dbReference type="Google" id="ProtNLM"/>
    </source>
</evidence>
<evidence type="ECO:0000313" key="5">
    <source>
        <dbReference type="Proteomes" id="UP000002028"/>
    </source>
</evidence>
<proteinExistence type="inferred from homology"/>
<feature type="compositionally biased region" description="Low complexity" evidence="3">
    <location>
        <begin position="53"/>
        <end position="64"/>
    </location>
</feature>
<reference evidence="4 5" key="1">
    <citation type="journal article" date="2010" name="Stand. Genomic Sci.">
        <title>Complete genome sequence of Spirosoma linguale type strain (1).</title>
        <authorList>
            <person name="Lail K."/>
            <person name="Sikorski J."/>
            <person name="Saunders E."/>
            <person name="Lapidus A."/>
            <person name="Glavina Del Rio T."/>
            <person name="Copeland A."/>
            <person name="Tice H."/>
            <person name="Cheng J.-F."/>
            <person name="Lucas S."/>
            <person name="Nolan M."/>
            <person name="Bruce D."/>
            <person name="Goodwin L."/>
            <person name="Pitluck S."/>
            <person name="Ivanova N."/>
            <person name="Mavromatis K."/>
            <person name="Ovchinnikova G."/>
            <person name="Pati A."/>
            <person name="Chen A."/>
            <person name="Palaniappan K."/>
            <person name="Land M."/>
            <person name="Hauser L."/>
            <person name="Chang Y.-J."/>
            <person name="Jeffries C.D."/>
            <person name="Chain P."/>
            <person name="Brettin T."/>
            <person name="Detter J.C."/>
            <person name="Schuetze A."/>
            <person name="Rohde M."/>
            <person name="Tindall B.J."/>
            <person name="Goeker M."/>
            <person name="Bristow J."/>
            <person name="Eisen J.A."/>
            <person name="Markowitz V."/>
            <person name="Hugenholtz P."/>
            <person name="Kyrpides N.C."/>
            <person name="Klenk H.-P."/>
            <person name="Chen F."/>
        </authorList>
    </citation>
    <scope>NUCLEOTIDE SEQUENCE [LARGE SCALE GENOMIC DNA]</scope>
    <source>
        <strain evidence="5">ATCC 33905 / DSM 74 / LMG 10896 / Claus 1</strain>
    </source>
</reference>
<evidence type="ECO:0000256" key="3">
    <source>
        <dbReference type="SAM" id="MobiDB-lite"/>
    </source>
</evidence>
<evidence type="ECO:0000256" key="2">
    <source>
        <dbReference type="ARBA" id="ARBA00022729"/>
    </source>
</evidence>
<sequence>MDLMLSNRRVPTIPTMQIFMFFGLLFLSIQAVAQQPLPNTTPAADSLPEGKSRLTSSSVSISQQGSSNRVVLVQQGGGSSIQINQQSEPASGAQQIGKPGNQISLTLEAGTQTTISQQGPGPQVTAVHDLPAPVGSKLKRRSRPVGHQ</sequence>
<keyword evidence="2" id="KW-0732">Signal</keyword>
<organism evidence="4 5">
    <name type="scientific">Spirosoma linguale (strain ATCC 33905 / DSM 74 / LMG 10896 / Claus 1)</name>
    <dbReference type="NCBI Taxonomy" id="504472"/>
    <lineage>
        <taxon>Bacteria</taxon>
        <taxon>Pseudomonadati</taxon>
        <taxon>Bacteroidota</taxon>
        <taxon>Cytophagia</taxon>
        <taxon>Cytophagales</taxon>
        <taxon>Cytophagaceae</taxon>
        <taxon>Spirosoma</taxon>
    </lineage>
</organism>
<feature type="compositionally biased region" description="Basic residues" evidence="3">
    <location>
        <begin position="137"/>
        <end position="148"/>
    </location>
</feature>
<accession>D2QPP0</accession>
<dbReference type="GO" id="GO:0007155">
    <property type="term" value="P:cell adhesion"/>
    <property type="evidence" value="ECO:0007669"/>
    <property type="project" value="InterPro"/>
</dbReference>
<dbReference type="AlphaFoldDB" id="D2QPP0"/>
<dbReference type="EMBL" id="CP001769">
    <property type="protein sequence ID" value="ADB40699.1"/>
    <property type="molecule type" value="Genomic_DNA"/>
</dbReference>
<feature type="region of interest" description="Disordered" evidence="3">
    <location>
        <begin position="40"/>
        <end position="64"/>
    </location>
</feature>
<dbReference type="HOGENOM" id="CLU_1757680_0_0_10"/>
<dbReference type="Pfam" id="PF07012">
    <property type="entry name" value="Curlin_rpt"/>
    <property type="match status" value="1"/>
</dbReference>
<feature type="compositionally biased region" description="Polar residues" evidence="3">
    <location>
        <begin position="101"/>
        <end position="120"/>
    </location>
</feature>
<protein>
    <recommendedName>
        <fullName evidence="6">Curlin associated repeat protein</fullName>
    </recommendedName>
</protein>
<feature type="region of interest" description="Disordered" evidence="3">
    <location>
        <begin position="80"/>
        <end position="148"/>
    </location>
</feature>
<keyword evidence="5" id="KW-1185">Reference proteome</keyword>